<feature type="domain" description="OmpR/PhoB-type" evidence="6">
    <location>
        <begin position="1"/>
        <end position="84"/>
    </location>
</feature>
<keyword evidence="2 4" id="KW-0238">DNA-binding</keyword>
<dbReference type="PRINTS" id="PR00364">
    <property type="entry name" value="DISEASERSIST"/>
</dbReference>
<feature type="repeat" description="TPR" evidence="3">
    <location>
        <begin position="812"/>
        <end position="845"/>
    </location>
</feature>
<feature type="repeat" description="TPR" evidence="3">
    <location>
        <begin position="692"/>
        <end position="725"/>
    </location>
</feature>
<dbReference type="Pfam" id="PF13424">
    <property type="entry name" value="TPR_12"/>
    <property type="match status" value="1"/>
</dbReference>
<evidence type="ECO:0000256" key="3">
    <source>
        <dbReference type="PROSITE-ProRule" id="PRU00339"/>
    </source>
</evidence>
<dbReference type="InterPro" id="IPR036388">
    <property type="entry name" value="WH-like_DNA-bd_sf"/>
</dbReference>
<dbReference type="SUPFAM" id="SSF52540">
    <property type="entry name" value="P-loop containing nucleoside triphosphate hydrolases"/>
    <property type="match status" value="1"/>
</dbReference>
<dbReference type="Pfam" id="PF13374">
    <property type="entry name" value="TPR_10"/>
    <property type="match status" value="1"/>
</dbReference>
<dbReference type="Gene3D" id="1.25.40.10">
    <property type="entry name" value="Tetratricopeptide repeat domain"/>
    <property type="match status" value="2"/>
</dbReference>
<dbReference type="RefSeq" id="WP_377850674.1">
    <property type="nucleotide sequence ID" value="NZ_JBHLZU010000005.1"/>
</dbReference>
<dbReference type="Pfam" id="PF00486">
    <property type="entry name" value="Trans_reg_C"/>
    <property type="match status" value="1"/>
</dbReference>
<protein>
    <submittedName>
        <fullName evidence="7">BTAD domain-containing putative transcriptional regulator</fullName>
    </submittedName>
</protein>
<reference evidence="7 8" key="1">
    <citation type="submission" date="2024-09" db="EMBL/GenBank/DDBJ databases">
        <authorList>
            <person name="Sun Q."/>
            <person name="Mori K."/>
        </authorList>
    </citation>
    <scope>NUCLEOTIDE SEQUENCE [LARGE SCALE GENOMIC DNA]</scope>
    <source>
        <strain evidence="7 8">TBRC 7907</strain>
    </source>
</reference>
<dbReference type="PROSITE" id="PS51755">
    <property type="entry name" value="OMPR_PHOB"/>
    <property type="match status" value="1"/>
</dbReference>
<dbReference type="PROSITE" id="PS50005">
    <property type="entry name" value="TPR"/>
    <property type="match status" value="3"/>
</dbReference>
<dbReference type="InterPro" id="IPR001867">
    <property type="entry name" value="OmpR/PhoB-type_DNA-bd"/>
</dbReference>
<dbReference type="InterPro" id="IPR011990">
    <property type="entry name" value="TPR-like_helical_dom_sf"/>
</dbReference>
<dbReference type="SMART" id="SM00862">
    <property type="entry name" value="Trans_reg_C"/>
    <property type="match status" value="1"/>
</dbReference>
<dbReference type="Pfam" id="PF13181">
    <property type="entry name" value="TPR_8"/>
    <property type="match status" value="1"/>
</dbReference>
<comment type="caution">
    <text evidence="7">The sequence shown here is derived from an EMBL/GenBank/DDBJ whole genome shotgun (WGS) entry which is preliminary data.</text>
</comment>
<dbReference type="EMBL" id="JBHLZU010000005">
    <property type="protein sequence ID" value="MFB9903531.1"/>
    <property type="molecule type" value="Genomic_DNA"/>
</dbReference>
<comment type="similarity">
    <text evidence="1">Belongs to the AfsR/DnrI/RedD regulatory family.</text>
</comment>
<dbReference type="PANTHER" id="PTHR47691:SF3">
    <property type="entry name" value="HTH-TYPE TRANSCRIPTIONAL REGULATOR RV0890C-RELATED"/>
    <property type="match status" value="1"/>
</dbReference>
<dbReference type="InterPro" id="IPR027417">
    <property type="entry name" value="P-loop_NTPase"/>
</dbReference>
<organism evidence="7 8">
    <name type="scientific">Allokutzneria oryzae</name>
    <dbReference type="NCBI Taxonomy" id="1378989"/>
    <lineage>
        <taxon>Bacteria</taxon>
        <taxon>Bacillati</taxon>
        <taxon>Actinomycetota</taxon>
        <taxon>Actinomycetes</taxon>
        <taxon>Pseudonocardiales</taxon>
        <taxon>Pseudonocardiaceae</taxon>
        <taxon>Allokutzneria</taxon>
    </lineage>
</organism>
<dbReference type="SMART" id="SM00028">
    <property type="entry name" value="TPR"/>
    <property type="match status" value="4"/>
</dbReference>
<feature type="repeat" description="TPR" evidence="3">
    <location>
        <begin position="852"/>
        <end position="885"/>
    </location>
</feature>
<dbReference type="PANTHER" id="PTHR47691">
    <property type="entry name" value="REGULATOR-RELATED"/>
    <property type="match status" value="1"/>
</dbReference>
<dbReference type="SUPFAM" id="SSF48452">
    <property type="entry name" value="TPR-like"/>
    <property type="match status" value="3"/>
</dbReference>
<proteinExistence type="inferred from homology"/>
<sequence length="903" mass="98071">MRFGLLGTLVIGDGEISVGRQQRAVLALLVLDAGQVVATSRIAECLWGPHPPVSPRNTVQQYVSQLRKLGVAVERAGQGYRVVDASTDLEEFRDRVRAARALPEPVAAMRSALTLWRGAPLADVTAPGFDEIKTELAEERLAVLEEAIGLELAAGRGAELVPELTAVAAENPAREPCHALLMTALYRAGRQAEALAVFTRLRQELGAAPSAALRELADRIHRNDPDLLPEPPPRPGGGPDQLPPVTRWFTGRDAELDQLSASLEDSGTVVISAIGGGGGIGKTTLALRWAHAHADRFPDGQLFVNLRGFDQHEPMTPETAVRGFLDALGVAPQRIPVELDAQAALYRSLLAGKRMLVVLDNARDLDQITPLLPGGATCAVIVTSRHRLTGLITHHGASWLPLDILDDAEARNLLAGRLGQARLDAEPDAVEVLLGCCAGLPLALAITAARIARHPRQPLARFAVELRDETGRLATLDGGDIPSSLRAVFSFSRVALSTEQARVLGLVGLAPGPDISVPAAASLTALPAEQVVRVLRELEELSLVEEHVPDRFRMHDLTRLYAVEQAEHEQSQDERETALRRLVDFYLHTAYAGDRLLNPHRRVPKLDTHSSGCTPLPLADDSAALAWFGAEKLHLVAVQQTALEHDWHSPAWHMTSATTSFLGLIGDLGTQLVVSRTGVTAAELSGEHDPLSLTHYLLGTAYSRMGSHDKALEHLDRALALAEETGATWRQAGIHGSLNLLWDLCGDNRRALHHATRMLRLYQAMAEPVWEALSLNIVGNSAAKCGDYAMASTHCEASLVLFREHRYPLGEADTLDSLGFIAHETGDYSTAINYYGEALALSREHGNAYVEASVLNNLGRTHFDLGRVDEARDHWKQALELYETQGRDTEAETVRRQLKELDD</sequence>
<dbReference type="InterPro" id="IPR019734">
    <property type="entry name" value="TPR_rpt"/>
</dbReference>
<dbReference type="Proteomes" id="UP001589693">
    <property type="component" value="Unassembled WGS sequence"/>
</dbReference>
<dbReference type="CDD" id="cd15831">
    <property type="entry name" value="BTAD"/>
    <property type="match status" value="1"/>
</dbReference>
<dbReference type="InterPro" id="IPR002182">
    <property type="entry name" value="NB-ARC"/>
</dbReference>
<gene>
    <name evidence="7" type="ORF">ACFFQA_06235</name>
</gene>
<dbReference type="Gene3D" id="1.10.10.10">
    <property type="entry name" value="Winged helix-like DNA-binding domain superfamily/Winged helix DNA-binding domain"/>
    <property type="match status" value="1"/>
</dbReference>
<dbReference type="InterPro" id="IPR005158">
    <property type="entry name" value="BTAD"/>
</dbReference>
<keyword evidence="3" id="KW-0802">TPR repeat</keyword>
<dbReference type="Gene3D" id="3.40.50.300">
    <property type="entry name" value="P-loop containing nucleotide triphosphate hydrolases"/>
    <property type="match status" value="1"/>
</dbReference>
<keyword evidence="8" id="KW-1185">Reference proteome</keyword>
<evidence type="ECO:0000259" key="6">
    <source>
        <dbReference type="PROSITE" id="PS51755"/>
    </source>
</evidence>
<feature type="region of interest" description="Disordered" evidence="5">
    <location>
        <begin position="222"/>
        <end position="243"/>
    </location>
</feature>
<dbReference type="Pfam" id="PF03704">
    <property type="entry name" value="BTAD"/>
    <property type="match status" value="1"/>
</dbReference>
<evidence type="ECO:0000256" key="5">
    <source>
        <dbReference type="SAM" id="MobiDB-lite"/>
    </source>
</evidence>
<evidence type="ECO:0000256" key="2">
    <source>
        <dbReference type="ARBA" id="ARBA00023125"/>
    </source>
</evidence>
<accession>A0ABV5ZRL1</accession>
<evidence type="ECO:0000313" key="8">
    <source>
        <dbReference type="Proteomes" id="UP001589693"/>
    </source>
</evidence>
<dbReference type="SMART" id="SM01043">
    <property type="entry name" value="BTAD"/>
    <property type="match status" value="1"/>
</dbReference>
<feature type="DNA-binding region" description="OmpR/PhoB-type" evidence="4">
    <location>
        <begin position="1"/>
        <end position="84"/>
    </location>
</feature>
<dbReference type="Pfam" id="PF00931">
    <property type="entry name" value="NB-ARC"/>
    <property type="match status" value="1"/>
</dbReference>
<evidence type="ECO:0000256" key="1">
    <source>
        <dbReference type="ARBA" id="ARBA00005820"/>
    </source>
</evidence>
<name>A0ABV5ZRL1_9PSEU</name>
<dbReference type="SUPFAM" id="SSF46894">
    <property type="entry name" value="C-terminal effector domain of the bipartite response regulators"/>
    <property type="match status" value="1"/>
</dbReference>
<evidence type="ECO:0000256" key="4">
    <source>
        <dbReference type="PROSITE-ProRule" id="PRU01091"/>
    </source>
</evidence>
<dbReference type="InterPro" id="IPR016032">
    <property type="entry name" value="Sig_transdc_resp-reg_C-effctor"/>
</dbReference>
<evidence type="ECO:0000313" key="7">
    <source>
        <dbReference type="EMBL" id="MFB9903531.1"/>
    </source>
</evidence>